<evidence type="ECO:0000256" key="1">
    <source>
        <dbReference type="SAM" id="MobiDB-lite"/>
    </source>
</evidence>
<proteinExistence type="predicted"/>
<dbReference type="PANTHER" id="PTHR47005:SF5">
    <property type="entry name" value="HEAVY METAL TRANSPORT_DETOXIFICATION SUPERFAMILY PROTEIN"/>
    <property type="match status" value="1"/>
</dbReference>
<name>A0A6A2WQH4_HIBSY</name>
<organism evidence="2 3">
    <name type="scientific">Hibiscus syriacus</name>
    <name type="common">Rose of Sharon</name>
    <dbReference type="NCBI Taxonomy" id="106335"/>
    <lineage>
        <taxon>Eukaryota</taxon>
        <taxon>Viridiplantae</taxon>
        <taxon>Streptophyta</taxon>
        <taxon>Embryophyta</taxon>
        <taxon>Tracheophyta</taxon>
        <taxon>Spermatophyta</taxon>
        <taxon>Magnoliopsida</taxon>
        <taxon>eudicotyledons</taxon>
        <taxon>Gunneridae</taxon>
        <taxon>Pentapetalae</taxon>
        <taxon>rosids</taxon>
        <taxon>malvids</taxon>
        <taxon>Malvales</taxon>
        <taxon>Malvaceae</taxon>
        <taxon>Malvoideae</taxon>
        <taxon>Hibiscus</taxon>
    </lineage>
</organism>
<feature type="region of interest" description="Disordered" evidence="1">
    <location>
        <begin position="72"/>
        <end position="101"/>
    </location>
</feature>
<accession>A0A6A2WQH4</accession>
<evidence type="ECO:0000313" key="3">
    <source>
        <dbReference type="Proteomes" id="UP000436088"/>
    </source>
</evidence>
<dbReference type="Gene3D" id="3.30.70.100">
    <property type="match status" value="1"/>
</dbReference>
<dbReference type="Proteomes" id="UP000436088">
    <property type="component" value="Unassembled WGS sequence"/>
</dbReference>
<keyword evidence="3" id="KW-1185">Reference proteome</keyword>
<sequence>MAEKETIMVLKVDLQCCRCYKKVMKVLAKFPQIRDQIYDKKANTVTITVVCCDPEKLRDKLCCKGGGSIKSIEIKPPRKPKEPKESPPKSPAKKASPPPPAECPPVRCCCTECYHVHLWGPPPCYFGVPPLPPPCYSYGRPVYDNWGGCCYRYKCASLGDCFSDENPQACSVM</sequence>
<evidence type="ECO:0000313" key="2">
    <source>
        <dbReference type="EMBL" id="KAE8656500.1"/>
    </source>
</evidence>
<feature type="compositionally biased region" description="Basic and acidic residues" evidence="1">
    <location>
        <begin position="72"/>
        <end position="87"/>
    </location>
</feature>
<comment type="caution">
    <text evidence="2">The sequence shown here is derived from an EMBL/GenBank/DDBJ whole genome shotgun (WGS) entry which is preliminary data.</text>
</comment>
<dbReference type="EMBL" id="VEPZ02001765">
    <property type="protein sequence ID" value="KAE8656500.1"/>
    <property type="molecule type" value="Genomic_DNA"/>
</dbReference>
<dbReference type="GO" id="GO:0046872">
    <property type="term" value="F:metal ion binding"/>
    <property type="evidence" value="ECO:0007669"/>
    <property type="project" value="InterPro"/>
</dbReference>
<reference evidence="2" key="1">
    <citation type="submission" date="2019-09" db="EMBL/GenBank/DDBJ databases">
        <title>Draft genome information of white flower Hibiscus syriacus.</title>
        <authorList>
            <person name="Kim Y.-M."/>
        </authorList>
    </citation>
    <scope>NUCLEOTIDE SEQUENCE [LARGE SCALE GENOMIC DNA]</scope>
    <source>
        <strain evidence="2">YM2019G1</strain>
    </source>
</reference>
<dbReference type="PANTHER" id="PTHR47005">
    <property type="entry name" value="HEAVY METAL TRANSPORT/DETOXIFICATION SUPERFAMILY PROTEIN"/>
    <property type="match status" value="1"/>
</dbReference>
<dbReference type="AlphaFoldDB" id="A0A6A2WQH4"/>
<dbReference type="SUPFAM" id="SSF55008">
    <property type="entry name" value="HMA, heavy metal-associated domain"/>
    <property type="match status" value="1"/>
</dbReference>
<dbReference type="InterPro" id="IPR036163">
    <property type="entry name" value="HMA_dom_sf"/>
</dbReference>
<protein>
    <submittedName>
        <fullName evidence="2">Uncharacterized protein</fullName>
    </submittedName>
</protein>
<gene>
    <name evidence="2" type="ORF">F3Y22_tig00117000pilonHSYRG00199</name>
</gene>